<dbReference type="InterPro" id="IPR002209">
    <property type="entry name" value="Fibroblast_GF_fam"/>
</dbReference>
<dbReference type="InterPro" id="IPR008996">
    <property type="entry name" value="IL1/FGF"/>
</dbReference>
<proteinExistence type="inferred from homology"/>
<dbReference type="GO" id="GO:0061550">
    <property type="term" value="P:cranial ganglion development"/>
    <property type="evidence" value="ECO:0007669"/>
    <property type="project" value="Ensembl"/>
</dbReference>
<evidence type="ECO:0000256" key="3">
    <source>
        <dbReference type="SAM" id="MobiDB-lite"/>
    </source>
</evidence>
<reference evidence="4 5" key="1">
    <citation type="submission" date="2018-03" db="EMBL/GenBank/DDBJ databases">
        <title>Finding Nemo's genes: A chromosome-scale reference assembly of the genome of the orange clownfish Amphiprion percula.</title>
        <authorList>
            <person name="Lehmann R."/>
        </authorList>
    </citation>
    <scope>NUCLEOTIDE SEQUENCE</scope>
</reference>
<dbReference type="Gene3D" id="2.80.10.50">
    <property type="match status" value="1"/>
</dbReference>
<dbReference type="PANTHER" id="PTHR11486">
    <property type="entry name" value="FIBROBLAST GROWTH FACTOR"/>
    <property type="match status" value="1"/>
</dbReference>
<evidence type="ECO:0000313" key="5">
    <source>
        <dbReference type="Proteomes" id="UP000265080"/>
    </source>
</evidence>
<dbReference type="AlphaFoldDB" id="A0A3P8TRS6"/>
<dbReference type="Pfam" id="PF00167">
    <property type="entry name" value="FGF"/>
    <property type="match status" value="1"/>
</dbReference>
<dbReference type="GeneTree" id="ENSGT00940000158449"/>
<comment type="similarity">
    <text evidence="1 2">Belongs to the heparin-binding growth factors family.</text>
</comment>
<dbReference type="PROSITE" id="PS00247">
    <property type="entry name" value="HBGF_FGF"/>
    <property type="match status" value="1"/>
</dbReference>
<accession>A0A3P8TRS6</accession>
<organism evidence="4 5">
    <name type="scientific">Amphiprion percula</name>
    <name type="common">Orange clownfish</name>
    <name type="synonym">Lutjanus percula</name>
    <dbReference type="NCBI Taxonomy" id="161767"/>
    <lineage>
        <taxon>Eukaryota</taxon>
        <taxon>Metazoa</taxon>
        <taxon>Chordata</taxon>
        <taxon>Craniata</taxon>
        <taxon>Vertebrata</taxon>
        <taxon>Euteleostomi</taxon>
        <taxon>Actinopterygii</taxon>
        <taxon>Neopterygii</taxon>
        <taxon>Teleostei</taxon>
        <taxon>Neoteleostei</taxon>
        <taxon>Acanthomorphata</taxon>
        <taxon>Ovalentaria</taxon>
        <taxon>Pomacentridae</taxon>
        <taxon>Amphiprion</taxon>
    </lineage>
</organism>
<dbReference type="PRINTS" id="PR00262">
    <property type="entry name" value="IL1HBGF"/>
</dbReference>
<feature type="signal peptide" evidence="2">
    <location>
        <begin position="1"/>
        <end position="24"/>
    </location>
</feature>
<evidence type="ECO:0000256" key="1">
    <source>
        <dbReference type="ARBA" id="ARBA00007936"/>
    </source>
</evidence>
<name>A0A3P8TRS6_AMPPE</name>
<dbReference type="SMART" id="SM00442">
    <property type="entry name" value="FGF"/>
    <property type="match status" value="1"/>
</dbReference>
<reference evidence="4" key="3">
    <citation type="submission" date="2025-09" db="UniProtKB">
        <authorList>
            <consortium name="Ensembl"/>
        </authorList>
    </citation>
    <scope>IDENTIFICATION</scope>
</reference>
<keyword evidence="2" id="KW-0732">Signal</keyword>
<dbReference type="STRING" id="161767.ENSAPEP00000027744"/>
<dbReference type="PRINTS" id="PR00263">
    <property type="entry name" value="HBGFFGF"/>
</dbReference>
<dbReference type="GO" id="GO:0008083">
    <property type="term" value="F:growth factor activity"/>
    <property type="evidence" value="ECO:0007669"/>
    <property type="project" value="InterPro"/>
</dbReference>
<dbReference type="SUPFAM" id="SSF50353">
    <property type="entry name" value="Cytokine"/>
    <property type="match status" value="1"/>
</dbReference>
<evidence type="ECO:0000256" key="2">
    <source>
        <dbReference type="RuleBase" id="RU049442"/>
    </source>
</evidence>
<protein>
    <recommendedName>
        <fullName evidence="2">Fibroblast growth factor</fullName>
        <shortName evidence="2">FGF</shortName>
    </recommendedName>
</protein>
<dbReference type="OMA" id="TQVKYWP"/>
<sequence>MNVPLYVLTFAHLILAAAGAAAAAARVSLERQLLEEGIRSGRRTCRLYCRVGIGFHLQIHPDGRVNGSHEPNQLSVLELFAVSQGVIGIKGVYSNRFLAMNKRGRLHATEWFTEDCKFRERFQENSYNTYASVIHMNHRTGREWFVALNKRGKAKMGSSPRVKSQHVSTHFLPRVGLHDKSERGFTITDRSKERRKTPPPPPPAAAKSTPAKANVHAGIVPRRTQVKYWPKYRFG</sequence>
<feature type="chain" id="PRO_5017854190" description="Fibroblast growth factor" evidence="2">
    <location>
        <begin position="25"/>
        <end position="235"/>
    </location>
</feature>
<reference evidence="4" key="2">
    <citation type="submission" date="2025-08" db="UniProtKB">
        <authorList>
            <consortium name="Ensembl"/>
        </authorList>
    </citation>
    <scope>IDENTIFICATION</scope>
</reference>
<dbReference type="Ensembl" id="ENSAPET00000028479.1">
    <property type="protein sequence ID" value="ENSAPEP00000027744.1"/>
    <property type="gene ID" value="ENSAPEG00000019694.1"/>
</dbReference>
<dbReference type="Proteomes" id="UP000265080">
    <property type="component" value="Chromosome 5"/>
</dbReference>
<evidence type="ECO:0000313" key="4">
    <source>
        <dbReference type="Ensembl" id="ENSAPEP00000027744.1"/>
    </source>
</evidence>
<keyword evidence="5" id="KW-1185">Reference proteome</keyword>
<feature type="region of interest" description="Disordered" evidence="3">
    <location>
        <begin position="182"/>
        <end position="220"/>
    </location>
</feature>